<dbReference type="GO" id="GO:0045333">
    <property type="term" value="P:cellular respiration"/>
    <property type="evidence" value="ECO:0007669"/>
    <property type="project" value="UniProtKB-ARBA"/>
</dbReference>
<dbReference type="Proteomes" id="UP000319771">
    <property type="component" value="Unassembled WGS sequence"/>
</dbReference>
<evidence type="ECO:0000313" key="3">
    <source>
        <dbReference type="EMBL" id="TMQ71946.1"/>
    </source>
</evidence>
<sequence length="363" mass="38566">MSDATPKATGPVAPARNRIGLTRADYDGAKSTLCPGCGHNAITAAIIQAAYETGLKPSEVAKLSGIGCSSKTPAYFLGESHGFNAVHGRMPSIATGVRVANHKLMLIGVSGDGDTASIGLGQFCHLVRRNVPVVYIIENNGVYRLTKGQFSATADVGSTTKGGSINDLMPIDCCALAIELGCGFVARSFSGDQKQLRPLLKAAFAHRGTAVLDVISPCVTFADHEGSSKSYAYVKEHDAPLHDIEYVPYYEDITVDYEPGTTREVEMPDGSHLFLKKLAEDYDPTSRERALSVLHASRAEQKLLTGLLYAQPSLKPFEDELNLVDEALATLPQETVRPPKGVLEAVMEQLKTGKGMTAGAGGG</sequence>
<evidence type="ECO:0000259" key="2">
    <source>
        <dbReference type="Pfam" id="PF02775"/>
    </source>
</evidence>
<name>A0A538U7R8_UNCEI</name>
<dbReference type="GO" id="GO:0030976">
    <property type="term" value="F:thiamine pyrophosphate binding"/>
    <property type="evidence" value="ECO:0007669"/>
    <property type="project" value="InterPro"/>
</dbReference>
<dbReference type="InterPro" id="IPR011766">
    <property type="entry name" value="TPP_enzyme_TPP-bd"/>
</dbReference>
<dbReference type="PANTHER" id="PTHR48084:SF5">
    <property type="entry name" value="BLR6744 PROTEIN"/>
    <property type="match status" value="1"/>
</dbReference>
<gene>
    <name evidence="3" type="ORF">E6K81_08835</name>
</gene>
<comment type="caution">
    <text evidence="3">The sequence shown here is derived from an EMBL/GenBank/DDBJ whole genome shotgun (WGS) entry which is preliminary data.</text>
</comment>
<dbReference type="EMBL" id="VBPB01000130">
    <property type="protein sequence ID" value="TMQ71946.1"/>
    <property type="molecule type" value="Genomic_DNA"/>
</dbReference>
<keyword evidence="1" id="KW-0560">Oxidoreductase</keyword>
<dbReference type="CDD" id="cd03375">
    <property type="entry name" value="TPP_OGFOR"/>
    <property type="match status" value="1"/>
</dbReference>
<evidence type="ECO:0000313" key="4">
    <source>
        <dbReference type="Proteomes" id="UP000319771"/>
    </source>
</evidence>
<dbReference type="AlphaFoldDB" id="A0A538U7R8"/>
<accession>A0A538U7R8</accession>
<protein>
    <submittedName>
        <fullName evidence="3">2-oxoacid:ferredoxin oxidoreductase subunit beta</fullName>
    </submittedName>
</protein>
<dbReference type="Gene3D" id="3.40.50.970">
    <property type="match status" value="1"/>
</dbReference>
<feature type="domain" description="Thiamine pyrophosphate enzyme TPP-binding" evidence="2">
    <location>
        <begin position="66"/>
        <end position="214"/>
    </location>
</feature>
<dbReference type="PANTHER" id="PTHR48084">
    <property type="entry name" value="2-OXOGLUTARATE OXIDOREDUCTASE SUBUNIT KORB-RELATED"/>
    <property type="match status" value="1"/>
</dbReference>
<dbReference type="InterPro" id="IPR029061">
    <property type="entry name" value="THDP-binding"/>
</dbReference>
<proteinExistence type="predicted"/>
<dbReference type="GO" id="GO:0016625">
    <property type="term" value="F:oxidoreductase activity, acting on the aldehyde or oxo group of donors, iron-sulfur protein as acceptor"/>
    <property type="evidence" value="ECO:0007669"/>
    <property type="project" value="UniProtKB-ARBA"/>
</dbReference>
<organism evidence="3 4">
    <name type="scientific">Eiseniibacteriota bacterium</name>
    <dbReference type="NCBI Taxonomy" id="2212470"/>
    <lineage>
        <taxon>Bacteria</taxon>
        <taxon>Candidatus Eiseniibacteriota</taxon>
    </lineage>
</organism>
<dbReference type="SUPFAM" id="SSF52518">
    <property type="entry name" value="Thiamin diphosphate-binding fold (THDP-binding)"/>
    <property type="match status" value="1"/>
</dbReference>
<reference evidence="3 4" key="1">
    <citation type="journal article" date="2019" name="Nat. Microbiol.">
        <title>Mediterranean grassland soil C-N compound turnover is dependent on rainfall and depth, and is mediated by genomically divergent microorganisms.</title>
        <authorList>
            <person name="Diamond S."/>
            <person name="Andeer P.F."/>
            <person name="Li Z."/>
            <person name="Crits-Christoph A."/>
            <person name="Burstein D."/>
            <person name="Anantharaman K."/>
            <person name="Lane K.R."/>
            <person name="Thomas B.C."/>
            <person name="Pan C."/>
            <person name="Northen T.R."/>
            <person name="Banfield J.F."/>
        </authorList>
    </citation>
    <scope>NUCLEOTIDE SEQUENCE [LARGE SCALE GENOMIC DNA]</scope>
    <source>
        <strain evidence="3">WS_11</strain>
    </source>
</reference>
<evidence type="ECO:0000256" key="1">
    <source>
        <dbReference type="ARBA" id="ARBA00023002"/>
    </source>
</evidence>
<dbReference type="InterPro" id="IPR051457">
    <property type="entry name" value="2-oxoacid:Fd_oxidoreductase"/>
</dbReference>
<dbReference type="Pfam" id="PF02775">
    <property type="entry name" value="TPP_enzyme_C"/>
    <property type="match status" value="1"/>
</dbReference>